<name>A0A379PR82_9PROT</name>
<dbReference type="Pfam" id="PF13155">
    <property type="entry name" value="Toprim_2"/>
    <property type="match status" value="1"/>
</dbReference>
<dbReference type="SUPFAM" id="SSF57783">
    <property type="entry name" value="Zinc beta-ribbon"/>
    <property type="match status" value="1"/>
</dbReference>
<dbReference type="Gene3D" id="3.40.1360.10">
    <property type="match status" value="1"/>
</dbReference>
<dbReference type="EMBL" id="UGVN01000003">
    <property type="protein sequence ID" value="SUE95629.1"/>
    <property type="molecule type" value="Genomic_DNA"/>
</dbReference>
<proteinExistence type="predicted"/>
<feature type="domain" description="DUF3991" evidence="1">
    <location>
        <begin position="134"/>
        <end position="199"/>
    </location>
</feature>
<dbReference type="Pfam" id="PF13154">
    <property type="entry name" value="DUF3991"/>
    <property type="match status" value="1"/>
</dbReference>
<organism evidence="2 3">
    <name type="scientific">Roseomonas mucosa</name>
    <dbReference type="NCBI Taxonomy" id="207340"/>
    <lineage>
        <taxon>Bacteria</taxon>
        <taxon>Pseudomonadati</taxon>
        <taxon>Pseudomonadota</taxon>
        <taxon>Alphaproteobacteria</taxon>
        <taxon>Acetobacterales</taxon>
        <taxon>Roseomonadaceae</taxon>
        <taxon>Roseomonas</taxon>
    </lineage>
</organism>
<protein>
    <submittedName>
        <fullName evidence="2">DNA primase (Bacterial type)</fullName>
    </submittedName>
</protein>
<dbReference type="Proteomes" id="UP000254919">
    <property type="component" value="Unassembled WGS sequence"/>
</dbReference>
<accession>A0A379PR82</accession>
<evidence type="ECO:0000259" key="1">
    <source>
        <dbReference type="Pfam" id="PF13154"/>
    </source>
</evidence>
<sequence>MSGHDEELQRLREGVNCAALLERLTPPWRLDKAASTRDCLKYRRGKGEIIIVNHGGHGWWDAGGTAKGDVFGLVQHLNPGLSFGHVRKLLREMIGLQPSFPEHPRTVRAAGDGIPAADRWTAARPLRPGGRAWRYLTEARRLPGPILRAAVASDAIREGAYGTAWFAHRDELGALTGFEMRGADFRGFAKGADKTLFRLPGWIPSQPRRPSRLAVAEAPIDALSLAAIERLRGDTLYVATSGGMGPGTVRGLALLLADLATFPDALLASATDNDPAGDRYAAMLAEQAAAVGVRCERLAPPAPLNDWNDALTQGRGA</sequence>
<dbReference type="RefSeq" id="WP_037251616.1">
    <property type="nucleotide sequence ID" value="NZ_CBCSHT010000076.1"/>
</dbReference>
<gene>
    <name evidence="2" type="ORF">NCTC13291_04517</name>
</gene>
<reference evidence="2 3" key="1">
    <citation type="submission" date="2018-06" db="EMBL/GenBank/DDBJ databases">
        <authorList>
            <consortium name="Pathogen Informatics"/>
            <person name="Doyle S."/>
        </authorList>
    </citation>
    <scope>NUCLEOTIDE SEQUENCE [LARGE SCALE GENOMIC DNA]</scope>
    <source>
        <strain evidence="2 3">NCTC13291</strain>
    </source>
</reference>
<evidence type="ECO:0000313" key="3">
    <source>
        <dbReference type="Proteomes" id="UP000254919"/>
    </source>
</evidence>
<evidence type="ECO:0000313" key="2">
    <source>
        <dbReference type="EMBL" id="SUE95629.1"/>
    </source>
</evidence>
<dbReference type="AlphaFoldDB" id="A0A379PR82"/>
<dbReference type="InterPro" id="IPR025054">
    <property type="entry name" value="DUF3991"/>
</dbReference>